<dbReference type="Proteomes" id="UP000184611">
    <property type="component" value="Unassembled WGS sequence"/>
</dbReference>
<feature type="transmembrane region" description="Helical" evidence="1">
    <location>
        <begin position="212"/>
        <end position="232"/>
    </location>
</feature>
<dbReference type="InterPro" id="IPR052356">
    <property type="entry name" value="Thiol_S-MT"/>
</dbReference>
<proteinExistence type="predicted"/>
<dbReference type="RefSeq" id="WP_234977621.1">
    <property type="nucleotide sequence ID" value="NZ_CBCSEA010000001.1"/>
</dbReference>
<accession>A0A1M7ZU68</accession>
<dbReference type="AlphaFoldDB" id="A0A1M7ZU68"/>
<dbReference type="EMBL" id="FRYK01000001">
    <property type="protein sequence ID" value="SHO72434.1"/>
    <property type="molecule type" value="Genomic_DNA"/>
</dbReference>
<dbReference type="InterPro" id="IPR029063">
    <property type="entry name" value="SAM-dependent_MTases_sf"/>
</dbReference>
<name>A0A1M7ZU68_9FLAO</name>
<dbReference type="PANTHER" id="PTHR45036:SF1">
    <property type="entry name" value="METHYLTRANSFERASE LIKE 7A"/>
    <property type="match status" value="1"/>
</dbReference>
<sequence length="249" mass="29098">MQLKINLISMKSFLNKIIRREKFNPTLLGLFINHNFNIRRLLYRCLKSNSQLLSGKVLDFGCGSKPYEHLFTKAEQYIGVDYQIEGRIENLDKIDFFYDGKSIPFEDNSFDAILCTEVLEHVFNIEEILAEFKRILKPGGKALITTPFMWEEHEMPHDFARYTGPALSHLYQKNGFEIISNIKLGNTIYVIFQFCLNYLKNIFPESRLFRQILLIPFSFFLNSLGLILGLILPKDQGSYFNNVFILNKK</sequence>
<dbReference type="STRING" id="416016.SAMN05443547_0766"/>
<dbReference type="CDD" id="cd02440">
    <property type="entry name" value="AdoMet_MTases"/>
    <property type="match status" value="1"/>
</dbReference>
<keyword evidence="2" id="KW-0489">Methyltransferase</keyword>
<dbReference type="PANTHER" id="PTHR45036">
    <property type="entry name" value="METHYLTRANSFERASE LIKE 7B"/>
    <property type="match status" value="1"/>
</dbReference>
<keyword evidence="1" id="KW-0472">Membrane</keyword>
<evidence type="ECO:0000313" key="3">
    <source>
        <dbReference type="Proteomes" id="UP000184611"/>
    </source>
</evidence>
<dbReference type="GO" id="GO:0032259">
    <property type="term" value="P:methylation"/>
    <property type="evidence" value="ECO:0007669"/>
    <property type="project" value="UniProtKB-KW"/>
</dbReference>
<organism evidence="2 3">
    <name type="scientific">Flavobacterium cucumis</name>
    <dbReference type="NCBI Taxonomy" id="416016"/>
    <lineage>
        <taxon>Bacteria</taxon>
        <taxon>Pseudomonadati</taxon>
        <taxon>Bacteroidota</taxon>
        <taxon>Flavobacteriia</taxon>
        <taxon>Flavobacteriales</taxon>
        <taxon>Flavobacteriaceae</taxon>
        <taxon>Flavobacterium</taxon>
    </lineage>
</organism>
<keyword evidence="1" id="KW-1133">Transmembrane helix</keyword>
<gene>
    <name evidence="2" type="ORF">SAMN05443547_0766</name>
</gene>
<reference evidence="3" key="1">
    <citation type="submission" date="2016-12" db="EMBL/GenBank/DDBJ databases">
        <authorList>
            <person name="Varghese N."/>
            <person name="Submissions S."/>
        </authorList>
    </citation>
    <scope>NUCLEOTIDE SEQUENCE [LARGE SCALE GENOMIC DNA]</scope>
    <source>
        <strain evidence="3">DSM 18830</strain>
    </source>
</reference>
<evidence type="ECO:0000313" key="2">
    <source>
        <dbReference type="EMBL" id="SHO72434.1"/>
    </source>
</evidence>
<dbReference type="Gene3D" id="3.40.50.150">
    <property type="entry name" value="Vaccinia Virus protein VP39"/>
    <property type="match status" value="1"/>
</dbReference>
<keyword evidence="3" id="KW-1185">Reference proteome</keyword>
<dbReference type="Pfam" id="PF13489">
    <property type="entry name" value="Methyltransf_23"/>
    <property type="match status" value="1"/>
</dbReference>
<evidence type="ECO:0000256" key="1">
    <source>
        <dbReference type="SAM" id="Phobius"/>
    </source>
</evidence>
<protein>
    <submittedName>
        <fullName evidence="2">Methyltransferase domain-containing protein</fullName>
    </submittedName>
</protein>
<dbReference type="GO" id="GO:0008168">
    <property type="term" value="F:methyltransferase activity"/>
    <property type="evidence" value="ECO:0007669"/>
    <property type="project" value="UniProtKB-KW"/>
</dbReference>
<keyword evidence="1" id="KW-0812">Transmembrane</keyword>
<dbReference type="SUPFAM" id="SSF53335">
    <property type="entry name" value="S-adenosyl-L-methionine-dependent methyltransferases"/>
    <property type="match status" value="1"/>
</dbReference>
<keyword evidence="2" id="KW-0808">Transferase</keyword>